<evidence type="ECO:0000256" key="1">
    <source>
        <dbReference type="SAM" id="MobiDB-lite"/>
    </source>
</evidence>
<proteinExistence type="predicted"/>
<keyword evidence="4" id="KW-1185">Reference proteome</keyword>
<name>A0A7I8J481_SPIIN</name>
<evidence type="ECO:0000313" key="4">
    <source>
        <dbReference type="Proteomes" id="UP001189122"/>
    </source>
</evidence>
<evidence type="ECO:0000313" key="3">
    <source>
        <dbReference type="EMBL" id="CAA2625186.1"/>
    </source>
</evidence>
<feature type="compositionally biased region" description="Basic and acidic residues" evidence="1">
    <location>
        <begin position="76"/>
        <end position="87"/>
    </location>
</feature>
<dbReference type="EMBL" id="CACRZD030000009">
    <property type="protein sequence ID" value="CAA6664574.1"/>
    <property type="molecule type" value="Genomic_DNA"/>
</dbReference>
<reference evidence="3 4" key="1">
    <citation type="submission" date="2019-12" db="EMBL/GenBank/DDBJ databases">
        <authorList>
            <person name="Scholz U."/>
            <person name="Mascher M."/>
            <person name="Fiebig A."/>
        </authorList>
    </citation>
    <scope>NUCLEOTIDE SEQUENCE</scope>
</reference>
<feature type="compositionally biased region" description="Basic and acidic residues" evidence="1">
    <location>
        <begin position="53"/>
        <end position="64"/>
    </location>
</feature>
<feature type="signal peptide" evidence="2">
    <location>
        <begin position="1"/>
        <end position="18"/>
    </location>
</feature>
<protein>
    <submittedName>
        <fullName evidence="3">Uncharacterized protein</fullName>
    </submittedName>
</protein>
<feature type="region of interest" description="Disordered" evidence="1">
    <location>
        <begin position="53"/>
        <end position="87"/>
    </location>
</feature>
<keyword evidence="2" id="KW-0732">Signal</keyword>
<dbReference type="AlphaFoldDB" id="A0A7I8J481"/>
<dbReference type="Proteomes" id="UP001189122">
    <property type="component" value="Unassembled WGS sequence"/>
</dbReference>
<evidence type="ECO:0000256" key="2">
    <source>
        <dbReference type="SAM" id="SignalP"/>
    </source>
</evidence>
<dbReference type="EMBL" id="LR743596">
    <property type="protein sequence ID" value="CAA2625186.1"/>
    <property type="molecule type" value="Genomic_DNA"/>
</dbReference>
<sequence>MIFFFLCSLSALRRSVRCPKSWNIVAFLAFLLRDRRGTPPCLPSELYGKAERAAEAEEGRERTGRGKCLSQPSVEGEGRRLQPSVARDELGDGEANGIVVAHEMVPRPLDSFLRRRPRPAVRVLAEVERPQSLIPHPLRPPGRVYQAVGLGAPQARREFFRGEDGAVLNGDAGVLVGIVAALGDDGVGLTRDGHPGEDIAGLEHDGSVAEDEVDGTVDVALPVELAEGVHIEGVLVSRHDAAVERREVSVHSEGRCLALRRPRCVVESYVPCEESFTGYG</sequence>
<gene>
    <name evidence="3" type="ORF">SI7747_09010964</name>
</gene>
<feature type="chain" id="PRO_5029617906" evidence="2">
    <location>
        <begin position="19"/>
        <end position="280"/>
    </location>
</feature>
<accession>A0A7I8J481</accession>
<organism evidence="3">
    <name type="scientific">Spirodela intermedia</name>
    <name type="common">Intermediate duckweed</name>
    <dbReference type="NCBI Taxonomy" id="51605"/>
    <lineage>
        <taxon>Eukaryota</taxon>
        <taxon>Viridiplantae</taxon>
        <taxon>Streptophyta</taxon>
        <taxon>Embryophyta</taxon>
        <taxon>Tracheophyta</taxon>
        <taxon>Spermatophyta</taxon>
        <taxon>Magnoliopsida</taxon>
        <taxon>Liliopsida</taxon>
        <taxon>Araceae</taxon>
        <taxon>Lemnoideae</taxon>
        <taxon>Spirodela</taxon>
    </lineage>
</organism>